<dbReference type="CDD" id="cd00146">
    <property type="entry name" value="PKD"/>
    <property type="match status" value="1"/>
</dbReference>
<sequence length="1078" mass="120061">MNYSYSLVYSVKKRNQWLIEKHTTAILSMLLLLSLFSCQSNEPKKALVLLKSGADQAASLSTLQKVSSELKIQVDTTTQPAYVNEDSLSKYASVVFLNLPLDTLEYVQQADLERFIQAGGGLLAINAAKDTVRNWPWYEQVNGERLKASQASWKKESAGGRIFFAQIAGKDANIKLKEGLGDLIPEGLEFVTNNAKLDFAKATTERVPESNRFVMEVLDTYMYEPMEMVIFKDGRVLYLERRGDVKLYDPTTKKTRVIAKFDVSITGNYEDGMLGVALDPNYEQNNWIYINYSPAGKVPKQNVSRFEMKGDSLILSSEKIVLEIPTQRETCCHSGGHLEFGPNGDLYISTGDNTSSKESDGFTPIDERPGRAPFDAQKSSGNTHDLRGKILRIHPEPNGTYTIPNGNLFPKDGSQGKPEIYVMGTRNAFRFTIDDHNGFVYWGDVGPDGGVSNERGPQSHDEWNQARKPGNYGWPYFVADNKAYADFDFATNKIGPTFNPERPENLSPNNTGSKILPPAQKPMIWYPYGESKEFPSLGKGSRSAMAGPVYYYDDFKNATTKFPKYFDKKLFIYEWARSWVKVVSFDKDVNLAKIEPFLPEQEWYKPIDMKFGADGSLYVLQYGANYFEHNPDSRLVKITYVEGNREPKAELIADKTVGAAPLTVKLSAEKSFDYDRNDKLTYAWETGEGSQSSNSAQTTVTYAKPGIYRPKVTVTDSEGKKAQAEVEVKVGNEPPQVAIDLNGANQSFYFDNQPLTYKVNITDKEDGTLQIGIDPSAVFVSFDYLKEGKDLALLESNTQMTGGVQFLQGKTLIANSDCKSCHNLDQKSIGPSYKEVAVRYKGKNAQEMLAEKILKGGNGNWGKNMMAAHPQHNKQEATQMVNYILSLSEENKALPLEGTFTTAEHTQTKTAGSYVIRASYTDKGNPVVGNLTTSKILVLRHPKVEAEDFELSQNAGRRHVDGNDLSFVGDIQNGSYIGFKNIDLTGITKLVFHGLSPVTGSKIEVRIDAPNGELIATADFPQNTSQEREKIDSITAPVSNPGGQHDLYFVFRNPAVKENIVFLDWIYFDGGKGPIPTQ</sequence>
<feature type="domain" description="CBM6" evidence="11">
    <location>
        <begin position="942"/>
        <end position="1069"/>
    </location>
</feature>
<dbReference type="GO" id="GO:0009055">
    <property type="term" value="F:electron transfer activity"/>
    <property type="evidence" value="ECO:0007669"/>
    <property type="project" value="InterPro"/>
</dbReference>
<dbReference type="Pfam" id="PF03422">
    <property type="entry name" value="CBM_6"/>
    <property type="match status" value="1"/>
</dbReference>
<dbReference type="SUPFAM" id="SSF46626">
    <property type="entry name" value="Cytochrome c"/>
    <property type="match status" value="1"/>
</dbReference>
<dbReference type="InterPro" id="IPR029062">
    <property type="entry name" value="Class_I_gatase-like"/>
</dbReference>
<dbReference type="EMBL" id="CP048222">
    <property type="protein sequence ID" value="QHT69155.1"/>
    <property type="molecule type" value="Genomic_DNA"/>
</dbReference>
<keyword evidence="4" id="KW-0732">Signal</keyword>
<evidence type="ECO:0000256" key="5">
    <source>
        <dbReference type="ARBA" id="ARBA00022982"/>
    </source>
</evidence>
<evidence type="ECO:0000259" key="11">
    <source>
        <dbReference type="PROSITE" id="PS51175"/>
    </source>
</evidence>
<dbReference type="Pfam" id="PF07995">
    <property type="entry name" value="GSDH"/>
    <property type="match status" value="1"/>
</dbReference>
<dbReference type="SMART" id="SM00089">
    <property type="entry name" value="PKD"/>
    <property type="match status" value="1"/>
</dbReference>
<evidence type="ECO:0000256" key="6">
    <source>
        <dbReference type="ARBA" id="ARBA00023004"/>
    </source>
</evidence>
<dbReference type="PROSITE" id="PS51175">
    <property type="entry name" value="CBM6"/>
    <property type="match status" value="1"/>
</dbReference>
<dbReference type="InterPro" id="IPR013783">
    <property type="entry name" value="Ig-like_fold"/>
</dbReference>
<dbReference type="InterPro" id="IPR035986">
    <property type="entry name" value="PKD_dom_sf"/>
</dbReference>
<dbReference type="InterPro" id="IPR012938">
    <property type="entry name" value="Glc/Sorbosone_DH"/>
</dbReference>
<dbReference type="InterPro" id="IPR008979">
    <property type="entry name" value="Galactose-bd-like_sf"/>
</dbReference>
<keyword evidence="1" id="KW-0813">Transport</keyword>
<evidence type="ECO:0000259" key="9">
    <source>
        <dbReference type="PROSITE" id="PS50093"/>
    </source>
</evidence>
<dbReference type="AlphaFoldDB" id="A0A6C0GMA1"/>
<feature type="binding site" description="covalent" evidence="7">
    <location>
        <position position="866"/>
    </location>
    <ligand>
        <name>heme c</name>
        <dbReference type="ChEBI" id="CHEBI:61717"/>
    </ligand>
</feature>
<dbReference type="Gene3D" id="2.120.10.30">
    <property type="entry name" value="TolB, C-terminal domain"/>
    <property type="match status" value="1"/>
</dbReference>
<dbReference type="Gene3D" id="1.10.760.10">
    <property type="entry name" value="Cytochrome c-like domain"/>
    <property type="match status" value="1"/>
</dbReference>
<dbReference type="PRINTS" id="PR00606">
    <property type="entry name" value="CYTCHROMECID"/>
</dbReference>
<dbReference type="Gene3D" id="2.60.120.260">
    <property type="entry name" value="Galactose-binding domain-like"/>
    <property type="match status" value="1"/>
</dbReference>
<dbReference type="InterPro" id="IPR029010">
    <property type="entry name" value="ThuA-like"/>
</dbReference>
<comment type="PTM">
    <text evidence="7">Binds 1 heme c group covalently per subunit.</text>
</comment>
<dbReference type="GO" id="GO:0005506">
    <property type="term" value="F:iron ion binding"/>
    <property type="evidence" value="ECO:0007669"/>
    <property type="project" value="InterPro"/>
</dbReference>
<evidence type="ECO:0000256" key="8">
    <source>
        <dbReference type="SAM" id="MobiDB-lite"/>
    </source>
</evidence>
<feature type="compositionally biased region" description="Basic and acidic residues" evidence="8">
    <location>
        <begin position="355"/>
        <end position="370"/>
    </location>
</feature>
<evidence type="ECO:0000256" key="2">
    <source>
        <dbReference type="ARBA" id="ARBA00022617"/>
    </source>
</evidence>
<dbReference type="PANTHER" id="PTHR19328:SF75">
    <property type="entry name" value="ALDOSE SUGAR DEHYDROGENASE YLII"/>
    <property type="match status" value="1"/>
</dbReference>
<evidence type="ECO:0000313" key="12">
    <source>
        <dbReference type="EMBL" id="QHT69155.1"/>
    </source>
</evidence>
<dbReference type="InterPro" id="IPR036909">
    <property type="entry name" value="Cyt_c-like_dom_sf"/>
</dbReference>
<accession>A0A6C0GMA1</accession>
<dbReference type="Gene3D" id="3.40.50.880">
    <property type="match status" value="1"/>
</dbReference>
<keyword evidence="5" id="KW-0249">Electron transport</keyword>
<dbReference type="Proteomes" id="UP000480178">
    <property type="component" value="Chromosome"/>
</dbReference>
<evidence type="ECO:0000256" key="4">
    <source>
        <dbReference type="ARBA" id="ARBA00022729"/>
    </source>
</evidence>
<keyword evidence="2 7" id="KW-0349">Heme</keyword>
<dbReference type="RefSeq" id="WP_162445146.1">
    <property type="nucleotide sequence ID" value="NZ_CP048222.1"/>
</dbReference>
<dbReference type="GO" id="GO:0030246">
    <property type="term" value="F:carbohydrate binding"/>
    <property type="evidence" value="ECO:0007669"/>
    <property type="project" value="InterPro"/>
</dbReference>
<feature type="domain" description="PKD" evidence="9">
    <location>
        <begin position="647"/>
        <end position="730"/>
    </location>
</feature>
<dbReference type="InterPro" id="IPR009056">
    <property type="entry name" value="Cyt_c-like_dom"/>
</dbReference>
<dbReference type="Pfam" id="PF00034">
    <property type="entry name" value="Cytochrom_C"/>
    <property type="match status" value="1"/>
</dbReference>
<dbReference type="SUPFAM" id="SSF52317">
    <property type="entry name" value="Class I glutamine amidotransferase-like"/>
    <property type="match status" value="1"/>
</dbReference>
<feature type="binding site" description="covalent" evidence="7">
    <location>
        <position position="818"/>
    </location>
    <ligand>
        <name>heme c</name>
        <dbReference type="ChEBI" id="CHEBI:61717"/>
    </ligand>
</feature>
<organism evidence="12 13">
    <name type="scientific">Rhodocytophaga rosea</name>
    <dbReference type="NCBI Taxonomy" id="2704465"/>
    <lineage>
        <taxon>Bacteria</taxon>
        <taxon>Pseudomonadati</taxon>
        <taxon>Bacteroidota</taxon>
        <taxon>Cytophagia</taxon>
        <taxon>Cytophagales</taxon>
        <taxon>Rhodocytophagaceae</taxon>
        <taxon>Rhodocytophaga</taxon>
    </lineage>
</organism>
<name>A0A6C0GMA1_9BACT</name>
<dbReference type="PROSITE" id="PS51007">
    <property type="entry name" value="CYTC"/>
    <property type="match status" value="1"/>
</dbReference>
<reference evidence="12 13" key="1">
    <citation type="submission" date="2020-01" db="EMBL/GenBank/DDBJ databases">
        <authorList>
            <person name="Kim M.K."/>
        </authorList>
    </citation>
    <scope>NUCLEOTIDE SEQUENCE [LARGE SCALE GENOMIC DNA]</scope>
    <source>
        <strain evidence="12 13">172606-1</strain>
    </source>
</reference>
<dbReference type="SMART" id="SM00606">
    <property type="entry name" value="CBD_IV"/>
    <property type="match status" value="1"/>
</dbReference>
<evidence type="ECO:0000256" key="7">
    <source>
        <dbReference type="PIRSR" id="PIRSR602324-1"/>
    </source>
</evidence>
<dbReference type="Pfam" id="PF18911">
    <property type="entry name" value="PKD_4"/>
    <property type="match status" value="1"/>
</dbReference>
<dbReference type="GO" id="GO:0020037">
    <property type="term" value="F:heme binding"/>
    <property type="evidence" value="ECO:0007669"/>
    <property type="project" value="InterPro"/>
</dbReference>
<proteinExistence type="predicted"/>
<dbReference type="SUPFAM" id="SSF49785">
    <property type="entry name" value="Galactose-binding domain-like"/>
    <property type="match status" value="1"/>
</dbReference>
<evidence type="ECO:0000259" key="10">
    <source>
        <dbReference type="PROSITE" id="PS51007"/>
    </source>
</evidence>
<feature type="binding site" description="covalent" evidence="7">
    <location>
        <position position="822"/>
    </location>
    <ligand>
        <name>heme c</name>
        <dbReference type="ChEBI" id="CHEBI:61717"/>
    </ligand>
</feature>
<dbReference type="InterPro" id="IPR000601">
    <property type="entry name" value="PKD_dom"/>
</dbReference>
<dbReference type="KEGG" id="rhoz:GXP67_22175"/>
<keyword evidence="13" id="KW-1185">Reference proteome</keyword>
<dbReference type="InterPro" id="IPR006584">
    <property type="entry name" value="Cellulose-bd_IV"/>
</dbReference>
<dbReference type="InterPro" id="IPR002324">
    <property type="entry name" value="Cyt_c_ID"/>
</dbReference>
<dbReference type="PROSITE" id="PS50093">
    <property type="entry name" value="PKD"/>
    <property type="match status" value="1"/>
</dbReference>
<keyword evidence="3 7" id="KW-0479">Metal-binding</keyword>
<gene>
    <name evidence="12" type="ORF">GXP67_22175</name>
</gene>
<dbReference type="InterPro" id="IPR011042">
    <property type="entry name" value="6-blade_b-propeller_TolB-like"/>
</dbReference>
<evidence type="ECO:0000256" key="3">
    <source>
        <dbReference type="ARBA" id="ARBA00022723"/>
    </source>
</evidence>
<dbReference type="InterPro" id="IPR005084">
    <property type="entry name" value="CBM6"/>
</dbReference>
<dbReference type="SUPFAM" id="SSF49299">
    <property type="entry name" value="PKD domain"/>
    <property type="match status" value="1"/>
</dbReference>
<dbReference type="SUPFAM" id="SSF50952">
    <property type="entry name" value="Soluble quinoprotein glucose dehydrogenase"/>
    <property type="match status" value="1"/>
</dbReference>
<dbReference type="Gene3D" id="2.60.40.10">
    <property type="entry name" value="Immunoglobulins"/>
    <property type="match status" value="1"/>
</dbReference>
<dbReference type="PANTHER" id="PTHR19328">
    <property type="entry name" value="HEDGEHOG-INTERACTING PROTEIN"/>
    <property type="match status" value="1"/>
</dbReference>
<dbReference type="CDD" id="cd04084">
    <property type="entry name" value="CBM6_xylanase-like"/>
    <property type="match status" value="1"/>
</dbReference>
<keyword evidence="6 7" id="KW-0408">Iron</keyword>
<dbReference type="Pfam" id="PF06283">
    <property type="entry name" value="ThuA"/>
    <property type="match status" value="1"/>
</dbReference>
<dbReference type="InterPro" id="IPR011041">
    <property type="entry name" value="Quinoprot_gluc/sorb_DH_b-prop"/>
</dbReference>
<evidence type="ECO:0000313" key="13">
    <source>
        <dbReference type="Proteomes" id="UP000480178"/>
    </source>
</evidence>
<feature type="region of interest" description="Disordered" evidence="8">
    <location>
        <begin position="352"/>
        <end position="383"/>
    </location>
</feature>
<feature type="domain" description="Cytochrome c" evidence="10">
    <location>
        <begin position="804"/>
        <end position="888"/>
    </location>
</feature>
<evidence type="ECO:0000256" key="1">
    <source>
        <dbReference type="ARBA" id="ARBA00022448"/>
    </source>
</evidence>
<protein>
    <submittedName>
        <fullName evidence="12">Carbohydrate-binding protein</fullName>
    </submittedName>
</protein>
<dbReference type="InterPro" id="IPR022409">
    <property type="entry name" value="PKD/Chitinase_dom"/>
</dbReference>